<dbReference type="Pfam" id="PF00069">
    <property type="entry name" value="Pkinase"/>
    <property type="match status" value="1"/>
</dbReference>
<keyword evidence="1" id="KW-0808">Transferase</keyword>
<evidence type="ECO:0000256" key="3">
    <source>
        <dbReference type="ARBA" id="ARBA00022777"/>
    </source>
</evidence>
<dbReference type="InterPro" id="IPR000719">
    <property type="entry name" value="Prot_kinase_dom"/>
</dbReference>
<evidence type="ECO:0000313" key="8">
    <source>
        <dbReference type="Proteomes" id="UP001217089"/>
    </source>
</evidence>
<accession>A0ABQ9FM58</accession>
<comment type="caution">
    <text evidence="7">The sequence shown here is derived from an EMBL/GenBank/DDBJ whole genome shotgun (WGS) entry which is preliminary data.</text>
</comment>
<dbReference type="PROSITE" id="PS00107">
    <property type="entry name" value="PROTEIN_KINASE_ATP"/>
    <property type="match status" value="1"/>
</dbReference>
<sequence>MMMISWLLQELHRLLEQWIPGQAQRNADDTEKLSDFENSLKIIVPEGMVVSLNSEDPNEFRWQHKFSSPVANAWMLKNGVLKSVSVFDQKHIPALSESETEENQVPRQPLLYVGLHHNQLYVQPSMKFKENIHRTASKQGSNIQRIDVPRVSWKPYLHTPSRTPLFRGNMRSAPLLIEGEDKEDETALSVWHENYPFDNGYYLYPEYSLLPGNDTCDSENTEDSSSTIDSVVIVSLFYYWREVVAISVATSVIVNILLYNLKQKKDLLLSQLSCSESGDQVVTSPSINELNKPAEEYVSRYKTDFEHVQCLGKGGFGIVFEARNKVDDCHYAVKRISLPNRETAKEKVMREVKALAKLDNIGIVRYFHAWVESPPLGWQEEQDKQLEDSECTGIPTPCNSVTQLGISSGVVNKRSSYILNVENPFGDLMWKIHLVEMASMNLVSQETKLQVEAQSFL</sequence>
<dbReference type="InterPro" id="IPR017441">
    <property type="entry name" value="Protein_kinase_ATP_BS"/>
</dbReference>
<keyword evidence="8" id="KW-1185">Reference proteome</keyword>
<feature type="domain" description="Protein kinase" evidence="6">
    <location>
        <begin position="305"/>
        <end position="457"/>
    </location>
</feature>
<name>A0ABQ9FM58_TEGGR</name>
<reference evidence="7 8" key="1">
    <citation type="submission" date="2022-12" db="EMBL/GenBank/DDBJ databases">
        <title>Chromosome-level genome of Tegillarca granosa.</title>
        <authorList>
            <person name="Kim J."/>
        </authorList>
    </citation>
    <scope>NUCLEOTIDE SEQUENCE [LARGE SCALE GENOMIC DNA]</scope>
    <source>
        <strain evidence="7">Teg-2019</strain>
        <tissue evidence="7">Adductor muscle</tissue>
    </source>
</reference>
<dbReference type="EMBL" id="JARBDR010000246">
    <property type="protein sequence ID" value="KAJ8316798.1"/>
    <property type="molecule type" value="Genomic_DNA"/>
</dbReference>
<dbReference type="PROSITE" id="PS50011">
    <property type="entry name" value="PROTEIN_KINASE_DOM"/>
    <property type="match status" value="1"/>
</dbReference>
<gene>
    <name evidence="7" type="ORF">KUTeg_004702</name>
</gene>
<keyword evidence="3" id="KW-0418">Kinase</keyword>
<dbReference type="InterPro" id="IPR011009">
    <property type="entry name" value="Kinase-like_dom_sf"/>
</dbReference>
<evidence type="ECO:0000256" key="4">
    <source>
        <dbReference type="ARBA" id="ARBA00022840"/>
    </source>
</evidence>
<evidence type="ECO:0000313" key="7">
    <source>
        <dbReference type="EMBL" id="KAJ8316798.1"/>
    </source>
</evidence>
<proteinExistence type="predicted"/>
<dbReference type="Gene3D" id="3.30.200.20">
    <property type="entry name" value="Phosphorylase Kinase, domain 1"/>
    <property type="match status" value="1"/>
</dbReference>
<evidence type="ECO:0000259" key="6">
    <source>
        <dbReference type="PROSITE" id="PS50011"/>
    </source>
</evidence>
<feature type="binding site" evidence="5">
    <location>
        <position position="334"/>
    </location>
    <ligand>
        <name>ATP</name>
        <dbReference type="ChEBI" id="CHEBI:30616"/>
    </ligand>
</feature>
<evidence type="ECO:0000256" key="2">
    <source>
        <dbReference type="ARBA" id="ARBA00022741"/>
    </source>
</evidence>
<evidence type="ECO:0000256" key="1">
    <source>
        <dbReference type="ARBA" id="ARBA00022679"/>
    </source>
</evidence>
<keyword evidence="2 5" id="KW-0547">Nucleotide-binding</keyword>
<evidence type="ECO:0000256" key="5">
    <source>
        <dbReference type="PROSITE-ProRule" id="PRU10141"/>
    </source>
</evidence>
<dbReference type="PANTHER" id="PTHR11042">
    <property type="entry name" value="EUKARYOTIC TRANSLATION INITIATION FACTOR 2-ALPHA KINASE EIF2-ALPHA KINASE -RELATED"/>
    <property type="match status" value="1"/>
</dbReference>
<dbReference type="PANTHER" id="PTHR11042:SF91">
    <property type="entry name" value="EUKARYOTIC TRANSLATION INITIATION FACTOR 2-ALPHA KINASE"/>
    <property type="match status" value="1"/>
</dbReference>
<organism evidence="7 8">
    <name type="scientific">Tegillarca granosa</name>
    <name type="common">Malaysian cockle</name>
    <name type="synonym">Anadara granosa</name>
    <dbReference type="NCBI Taxonomy" id="220873"/>
    <lineage>
        <taxon>Eukaryota</taxon>
        <taxon>Metazoa</taxon>
        <taxon>Spiralia</taxon>
        <taxon>Lophotrochozoa</taxon>
        <taxon>Mollusca</taxon>
        <taxon>Bivalvia</taxon>
        <taxon>Autobranchia</taxon>
        <taxon>Pteriomorphia</taxon>
        <taxon>Arcoida</taxon>
        <taxon>Arcoidea</taxon>
        <taxon>Arcidae</taxon>
        <taxon>Tegillarca</taxon>
    </lineage>
</organism>
<dbReference type="InterPro" id="IPR050339">
    <property type="entry name" value="CC_SR_Kinase"/>
</dbReference>
<keyword evidence="4 5" id="KW-0067">ATP-binding</keyword>
<dbReference type="Proteomes" id="UP001217089">
    <property type="component" value="Unassembled WGS sequence"/>
</dbReference>
<protein>
    <recommendedName>
        <fullName evidence="6">Protein kinase domain-containing protein</fullName>
    </recommendedName>
</protein>
<dbReference type="SUPFAM" id="SSF56112">
    <property type="entry name" value="Protein kinase-like (PK-like)"/>
    <property type="match status" value="1"/>
</dbReference>